<evidence type="ECO:0000259" key="3">
    <source>
        <dbReference type="Pfam" id="PF01636"/>
    </source>
</evidence>
<feature type="domain" description="Aminoglycoside phosphotransferase" evidence="3">
    <location>
        <begin position="36"/>
        <end position="266"/>
    </location>
</feature>
<reference evidence="4 5" key="1">
    <citation type="submission" date="2024-04" db="EMBL/GenBank/DDBJ databases">
        <title>Novel species of the genus Ideonella isolated from streams.</title>
        <authorList>
            <person name="Lu H."/>
        </authorList>
    </citation>
    <scope>NUCLEOTIDE SEQUENCE [LARGE SCALE GENOMIC DNA]</scope>
    <source>
        <strain evidence="4 5">LYT19W</strain>
    </source>
</reference>
<dbReference type="PANTHER" id="PTHR33540:SF1">
    <property type="entry name" value="N-ACETYLMURAMATE_N-ACETYLGLUCOSAMINE KINASE"/>
    <property type="match status" value="1"/>
</dbReference>
<dbReference type="RefSeq" id="WP_341399636.1">
    <property type="nucleotide sequence ID" value="NZ_JBBUTI010000008.1"/>
</dbReference>
<gene>
    <name evidence="4" type="ORF">AACH00_13315</name>
</gene>
<keyword evidence="1" id="KW-0547">Nucleotide-binding</keyword>
<protein>
    <submittedName>
        <fullName evidence="4">Phosphotransferase</fullName>
    </submittedName>
</protein>
<sequence>MTLTSQPVAWTDSARHAAFNAWLAPLAAQHGLKLDTLTPASADASFRSYLRITGKDGGSLVIMDAPPPLEDVRPFLQVGELIQAAGLHGPEVLAADIEQGFLLLRDLGSTLYLEVMQEGDIRQSDRLMRDAIKALVHWQGHVPADTLPAYDDALLRRELALFPEWCVQREFGITWTPVQQGHWDRVCDALVQSALAQPTVAVHRDWMPRNLMVSDPNPGILDFQDAVRGPISYDVASLLRDAFISWDEEREIDWAVRYWDAARKAGLPVGDDFGEFWRQLEWMGLQRHLKVLGIFCRLKHRDGKPKYSTDLPRFFAYVTKVAMRYGPLKPLLLLIEPMQDNKVSVGYTF</sequence>
<dbReference type="SUPFAM" id="SSF56112">
    <property type="entry name" value="Protein kinase-like (PK-like)"/>
    <property type="match status" value="1"/>
</dbReference>
<name>A0ABU9C642_9BURK</name>
<evidence type="ECO:0000313" key="4">
    <source>
        <dbReference type="EMBL" id="MEK8047334.1"/>
    </source>
</evidence>
<dbReference type="InterPro" id="IPR011009">
    <property type="entry name" value="Kinase-like_dom_sf"/>
</dbReference>
<organism evidence="4 5">
    <name type="scientific">Ideonella margarita</name>
    <dbReference type="NCBI Taxonomy" id="2984191"/>
    <lineage>
        <taxon>Bacteria</taxon>
        <taxon>Pseudomonadati</taxon>
        <taxon>Pseudomonadota</taxon>
        <taxon>Betaproteobacteria</taxon>
        <taxon>Burkholderiales</taxon>
        <taxon>Sphaerotilaceae</taxon>
        <taxon>Ideonella</taxon>
    </lineage>
</organism>
<evidence type="ECO:0000256" key="2">
    <source>
        <dbReference type="ARBA" id="ARBA00022840"/>
    </source>
</evidence>
<dbReference type="InterPro" id="IPR002575">
    <property type="entry name" value="Aminoglycoside_PTrfase"/>
</dbReference>
<keyword evidence="2" id="KW-0067">ATP-binding</keyword>
<dbReference type="Pfam" id="PF01636">
    <property type="entry name" value="APH"/>
    <property type="match status" value="1"/>
</dbReference>
<proteinExistence type="predicted"/>
<accession>A0ABU9C642</accession>
<dbReference type="EMBL" id="JBBUTI010000008">
    <property type="protein sequence ID" value="MEK8047334.1"/>
    <property type="molecule type" value="Genomic_DNA"/>
</dbReference>
<keyword evidence="5" id="KW-1185">Reference proteome</keyword>
<dbReference type="Gene3D" id="3.90.1200.10">
    <property type="match status" value="1"/>
</dbReference>
<dbReference type="Proteomes" id="UP001379945">
    <property type="component" value="Unassembled WGS sequence"/>
</dbReference>
<dbReference type="Gene3D" id="3.30.200.20">
    <property type="entry name" value="Phosphorylase Kinase, domain 1"/>
    <property type="match status" value="1"/>
</dbReference>
<evidence type="ECO:0000313" key="5">
    <source>
        <dbReference type="Proteomes" id="UP001379945"/>
    </source>
</evidence>
<evidence type="ECO:0000256" key="1">
    <source>
        <dbReference type="ARBA" id="ARBA00022741"/>
    </source>
</evidence>
<comment type="caution">
    <text evidence="4">The sequence shown here is derived from an EMBL/GenBank/DDBJ whole genome shotgun (WGS) entry which is preliminary data.</text>
</comment>
<dbReference type="PANTHER" id="PTHR33540">
    <property type="entry name" value="TRNA THREONYLCARBAMOYLADENOSINE BIOSYNTHESIS PROTEIN TSAE"/>
    <property type="match status" value="1"/>
</dbReference>